<evidence type="ECO:0000313" key="2">
    <source>
        <dbReference type="EMBL" id="KAK5582156.1"/>
    </source>
</evidence>
<dbReference type="PANTHER" id="PTHR13812:SF19">
    <property type="entry name" value="KETIMINE REDUCTASE MU-CRYSTALLIN"/>
    <property type="match status" value="1"/>
</dbReference>
<dbReference type="PIRSF" id="PIRSF001439">
    <property type="entry name" value="CryM"/>
    <property type="match status" value="1"/>
</dbReference>
<dbReference type="Pfam" id="PF02423">
    <property type="entry name" value="OCD_Mu_crystall"/>
    <property type="match status" value="1"/>
</dbReference>
<dbReference type="Proteomes" id="UP001344447">
    <property type="component" value="Unassembled WGS sequence"/>
</dbReference>
<evidence type="ECO:0000313" key="3">
    <source>
        <dbReference type="Proteomes" id="UP001344447"/>
    </source>
</evidence>
<evidence type="ECO:0000256" key="1">
    <source>
        <dbReference type="ARBA" id="ARBA00008903"/>
    </source>
</evidence>
<comment type="similarity">
    <text evidence="1">Belongs to the ornithine cyclodeaminase/mu-crystallin family.</text>
</comment>
<dbReference type="EMBL" id="JAVFKY010000001">
    <property type="protein sequence ID" value="KAK5582156.1"/>
    <property type="molecule type" value="Genomic_DNA"/>
</dbReference>
<comment type="caution">
    <text evidence="2">The sequence shown here is derived from an EMBL/GenBank/DDBJ whole genome shotgun (WGS) entry which is preliminary data.</text>
</comment>
<sequence>MLIIKESDVKKLISLNEVIDVNEQVFIKESKQEVVCPDRTILPVEKTQQDSNEPQKKQLVGNLYFKPSLIVDESVGIKIVGTFANNINKGLPTVPATIILNDIETGLANAVIGATYITGARTAAGSAISVKYLATESPETLFVFGSSLQAQLHIEMILLLKSTIKRVYISSRTKENVENLITLLKKENNYNGADSGNAVEFIYCGDNNDITKRYLLESDIIVTATSSNEPLFKGEEVLSESARDFKKKPLLICAVGSSRPTNRELDSFTISNSNLIVDDVNSCMVSGELFIPINKENIITKSHIVGRLSDVVSGKYKQTTSSKSITVYKSSGTAIQDVATANYIYKKALQNNFGYNINMNS</sequence>
<keyword evidence="3" id="KW-1185">Reference proteome</keyword>
<dbReference type="PANTHER" id="PTHR13812">
    <property type="entry name" value="KETIMINE REDUCTASE MU-CRYSTALLIN"/>
    <property type="match status" value="1"/>
</dbReference>
<proteinExistence type="inferred from homology"/>
<dbReference type="AlphaFoldDB" id="A0AAN7YXC8"/>
<dbReference type="FunFam" id="3.30.1780.10:FF:000002">
    <property type="entry name" value="Ornithine cyclodeaminase"/>
    <property type="match status" value="1"/>
</dbReference>
<evidence type="ECO:0008006" key="4">
    <source>
        <dbReference type="Google" id="ProtNLM"/>
    </source>
</evidence>
<dbReference type="GO" id="GO:0005737">
    <property type="term" value="C:cytoplasm"/>
    <property type="evidence" value="ECO:0007669"/>
    <property type="project" value="TreeGrafter"/>
</dbReference>
<accession>A0AAN7YXC8</accession>
<protein>
    <recommendedName>
        <fullName evidence="4">Ornithine cyclodeaminase</fullName>
    </recommendedName>
</protein>
<name>A0AAN7YXC8_9MYCE</name>
<dbReference type="InterPro" id="IPR003462">
    <property type="entry name" value="ODC_Mu_crystall"/>
</dbReference>
<organism evidence="2 3">
    <name type="scientific">Dictyostelium firmibasis</name>
    <dbReference type="NCBI Taxonomy" id="79012"/>
    <lineage>
        <taxon>Eukaryota</taxon>
        <taxon>Amoebozoa</taxon>
        <taxon>Evosea</taxon>
        <taxon>Eumycetozoa</taxon>
        <taxon>Dictyostelia</taxon>
        <taxon>Dictyosteliales</taxon>
        <taxon>Dictyosteliaceae</taxon>
        <taxon>Dictyostelium</taxon>
    </lineage>
</organism>
<reference evidence="2 3" key="1">
    <citation type="submission" date="2023-11" db="EMBL/GenBank/DDBJ databases">
        <title>Dfirmibasis_genome.</title>
        <authorList>
            <person name="Edelbroek B."/>
            <person name="Kjellin J."/>
            <person name="Jerlstrom-Hultqvist J."/>
            <person name="Soderbom F."/>
        </authorList>
    </citation>
    <scope>NUCLEOTIDE SEQUENCE [LARGE SCALE GENOMIC DNA]</scope>
    <source>
        <strain evidence="2 3">TNS-C-14</strain>
    </source>
</reference>
<dbReference type="Gene3D" id="3.30.1780.10">
    <property type="entry name" value="ornithine cyclodeaminase, domain 1"/>
    <property type="match status" value="1"/>
</dbReference>
<gene>
    <name evidence="2" type="ORF">RB653_003739</name>
</gene>
<dbReference type="InterPro" id="IPR036291">
    <property type="entry name" value="NAD(P)-bd_dom_sf"/>
</dbReference>
<dbReference type="SUPFAM" id="SSF51735">
    <property type="entry name" value="NAD(P)-binding Rossmann-fold domains"/>
    <property type="match status" value="1"/>
</dbReference>
<dbReference type="Gene3D" id="3.40.50.720">
    <property type="entry name" value="NAD(P)-binding Rossmann-like Domain"/>
    <property type="match status" value="1"/>
</dbReference>
<dbReference type="InterPro" id="IPR023401">
    <property type="entry name" value="ODC_N"/>
</dbReference>